<dbReference type="EMBL" id="LQBQ01000012">
    <property type="protein sequence ID" value="KUJ80509.1"/>
    <property type="molecule type" value="Genomic_DNA"/>
</dbReference>
<dbReference type="PANTHER" id="PTHR37526:SF1">
    <property type="entry name" value="PROTEIN TUSB"/>
    <property type="match status" value="1"/>
</dbReference>
<comment type="caution">
    <text evidence="1">The sequence shown here is derived from an EMBL/GenBank/DDBJ whole genome shotgun (WGS) entry which is preliminary data.</text>
</comment>
<dbReference type="Pfam" id="PF04077">
    <property type="entry name" value="DsrH"/>
    <property type="match status" value="1"/>
</dbReference>
<dbReference type="RefSeq" id="WP_068345842.1">
    <property type="nucleotide sequence ID" value="NZ_LQBQ01000012.1"/>
</dbReference>
<proteinExistence type="predicted"/>
<dbReference type="Gene3D" id="3.40.1260.10">
    <property type="entry name" value="DsrEFH-like"/>
    <property type="match status" value="1"/>
</dbReference>
<dbReference type="InterPro" id="IPR007215">
    <property type="entry name" value="Sulphur_relay_TusB/DsrH"/>
</dbReference>
<protein>
    <submittedName>
        <fullName evidence="1">Sulfur relay protein TusB</fullName>
    </submittedName>
</protein>
<name>A0A0X3TY00_9RHOB</name>
<dbReference type="OrthoDB" id="9795117at2"/>
<keyword evidence="2" id="KW-1185">Reference proteome</keyword>
<organism evidence="1 2">
    <name type="scientific">Ruegeria marisrubri</name>
    <dbReference type="NCBI Taxonomy" id="1685379"/>
    <lineage>
        <taxon>Bacteria</taxon>
        <taxon>Pseudomonadati</taxon>
        <taxon>Pseudomonadota</taxon>
        <taxon>Alphaproteobacteria</taxon>
        <taxon>Rhodobacterales</taxon>
        <taxon>Roseobacteraceae</taxon>
        <taxon>Ruegeria</taxon>
    </lineage>
</organism>
<evidence type="ECO:0000313" key="2">
    <source>
        <dbReference type="Proteomes" id="UP000053791"/>
    </source>
</evidence>
<evidence type="ECO:0000313" key="1">
    <source>
        <dbReference type="EMBL" id="KUJ80509.1"/>
    </source>
</evidence>
<dbReference type="Proteomes" id="UP000053791">
    <property type="component" value="Unassembled WGS sequence"/>
</dbReference>
<dbReference type="InterPro" id="IPR027396">
    <property type="entry name" value="DsrEFH-like"/>
</dbReference>
<dbReference type="SUPFAM" id="SSF75169">
    <property type="entry name" value="DsrEFH-like"/>
    <property type="match status" value="1"/>
</dbReference>
<dbReference type="NCBIfam" id="TIGR03011">
    <property type="entry name" value="sulf_tusB_dsrH"/>
    <property type="match status" value="1"/>
</dbReference>
<dbReference type="PANTHER" id="PTHR37526">
    <property type="entry name" value="PROTEIN TUSB"/>
    <property type="match status" value="1"/>
</dbReference>
<dbReference type="GO" id="GO:1990228">
    <property type="term" value="C:sulfurtransferase complex"/>
    <property type="evidence" value="ECO:0007669"/>
    <property type="project" value="TreeGrafter"/>
</dbReference>
<dbReference type="GO" id="GO:0002143">
    <property type="term" value="P:tRNA wobble position uridine thiolation"/>
    <property type="evidence" value="ECO:0007669"/>
    <property type="project" value="InterPro"/>
</dbReference>
<gene>
    <name evidence="1" type="ORF">AVO45_05525</name>
</gene>
<dbReference type="STRING" id="1685379.AVO45_05525"/>
<accession>A0A0X3TY00</accession>
<dbReference type="AlphaFoldDB" id="A0A0X3TY00"/>
<sequence>MSTLHTVNKSPFATNSLTSCLNHCREGDAVLMIEDGVYGGLSGTAVAEQVAAKAGSVSIYVLRPDADARGLAQERMLEGIEGVDYAGFVDLAAAHDRTQAWL</sequence>
<reference evidence="1 2" key="1">
    <citation type="submission" date="2015-12" db="EMBL/GenBank/DDBJ databases">
        <authorList>
            <person name="Shamseldin A."/>
            <person name="Moawad H."/>
            <person name="Abd El-Rahim W.M."/>
            <person name="Sadowsky M.J."/>
        </authorList>
    </citation>
    <scope>NUCLEOTIDE SEQUENCE [LARGE SCALE GENOMIC DNA]</scope>
    <source>
        <strain evidence="1 2">ZGT118</strain>
    </source>
</reference>